<reference evidence="6" key="5">
    <citation type="journal article" date="2020" name="Cell Host Microbe">
        <title>Functional and Genomic Variation between Human-Derived Isolates of Lachnospiraceae Reveals Inter- and Intra-Species Diversity.</title>
        <authorList>
            <person name="Sorbara M.T."/>
            <person name="Littmann E.R."/>
            <person name="Fontana E."/>
            <person name="Moody T.U."/>
            <person name="Kohout C.E."/>
            <person name="Gjonbalaj M."/>
            <person name="Eaton V."/>
            <person name="Seok R."/>
            <person name="Leiner I.M."/>
            <person name="Pamer E.G."/>
        </authorList>
    </citation>
    <scope>NUCLEOTIDE SEQUENCE</scope>
    <source>
        <strain evidence="7">MSK.16.45</strain>
        <strain evidence="6">MSK.17.79</strain>
    </source>
</reference>
<evidence type="ECO:0000313" key="5">
    <source>
        <dbReference type="EMBL" id="MSD26432.1"/>
    </source>
</evidence>
<dbReference type="Proteomes" id="UP000095602">
    <property type="component" value="Unassembled WGS sequence"/>
</dbReference>
<evidence type="ECO:0000313" key="4">
    <source>
        <dbReference type="EMBL" id="MDB8018287.1"/>
    </source>
</evidence>
<evidence type="ECO:0000313" key="17">
    <source>
        <dbReference type="Proteomes" id="UP000283683"/>
    </source>
</evidence>
<dbReference type="Proteomes" id="UP000260642">
    <property type="component" value="Unassembled WGS sequence"/>
</dbReference>
<dbReference type="EMBL" id="QSKY01000008">
    <property type="protein sequence ID" value="RHF04797.1"/>
    <property type="molecule type" value="Genomic_DNA"/>
</dbReference>
<reference evidence="15 16" key="3">
    <citation type="submission" date="2018-08" db="EMBL/GenBank/DDBJ databases">
        <title>A genome reference for cultivated species of the human gut microbiota.</title>
        <authorList>
            <person name="Zou Y."/>
            <person name="Xue W."/>
            <person name="Luo G."/>
        </authorList>
    </citation>
    <scope>NUCLEOTIDE SEQUENCE [LARGE SCALE GENOMIC DNA]</scope>
    <source>
        <strain evidence="9 17">AF06-19</strain>
        <strain evidence="12 19">AF39-14AC</strain>
        <strain evidence="11 16">AM26-2LB</strain>
        <strain evidence="10 18">AM30-13AC</strain>
        <strain evidence="8 15">TM10-3</strain>
    </source>
</reference>
<accession>A0A0M6WWJ0</accession>
<protein>
    <submittedName>
        <fullName evidence="4">DUF2508 family protein</fullName>
    </submittedName>
    <submittedName>
        <fullName evidence="3">YaaL family protein</fullName>
    </submittedName>
</protein>
<dbReference type="Proteomes" id="UP000284835">
    <property type="component" value="Unassembled WGS sequence"/>
</dbReference>
<reference evidence="13" key="2">
    <citation type="submission" date="2015-05" db="EMBL/GenBank/DDBJ databases">
        <authorList>
            <consortium name="Pathogen Informatics"/>
        </authorList>
    </citation>
    <scope>NUCLEOTIDE SEQUENCE [LARGE SCALE GENOMIC DNA]</scope>
    <source>
        <strain evidence="2 14">2789STDY5834884</strain>
        <strain evidence="13">T1-815</strain>
    </source>
</reference>
<dbReference type="InterPro" id="IPR019644">
    <property type="entry name" value="DUF2508"/>
</dbReference>
<dbReference type="Proteomes" id="UP001193756">
    <property type="component" value="Unassembled WGS sequence"/>
</dbReference>
<keyword evidence="13" id="KW-1185">Reference proteome</keyword>
<evidence type="ECO:0000313" key="1">
    <source>
        <dbReference type="EMBL" id="CRL41975.1"/>
    </source>
</evidence>
<dbReference type="EMBL" id="CZAJ01000018">
    <property type="protein sequence ID" value="CUP12500.1"/>
    <property type="molecule type" value="Genomic_DNA"/>
</dbReference>
<dbReference type="GeneID" id="86986982"/>
<dbReference type="RefSeq" id="WP_012740968.1">
    <property type="nucleotide sequence ID" value="NZ_AP031452.1"/>
</dbReference>
<dbReference type="Proteomes" id="UP000286181">
    <property type="component" value="Unassembled WGS sequence"/>
</dbReference>
<dbReference type="EMBL" id="CVRQ01000058">
    <property type="protein sequence ID" value="CRL41975.1"/>
    <property type="molecule type" value="Genomic_DNA"/>
</dbReference>
<dbReference type="OMA" id="RYKFLLN"/>
<evidence type="ECO:0000313" key="7">
    <source>
        <dbReference type="EMBL" id="NSC77467.1"/>
    </source>
</evidence>
<dbReference type="EMBL" id="QSAZ01000008">
    <property type="protein sequence ID" value="RGW86841.1"/>
    <property type="molecule type" value="Genomic_DNA"/>
</dbReference>
<dbReference type="EMBL" id="QSJS01000017">
    <property type="protein sequence ID" value="RHD92575.1"/>
    <property type="molecule type" value="Genomic_DNA"/>
</dbReference>
<sequence>MKLFKETPVNDGYKTLQDDIKKTTDELQIVYTNLENVVEPDLIDYYIYQAKAVSMRYKFLLNCAKRLNEV</sequence>
<dbReference type="Proteomes" id="UP000049472">
    <property type="component" value="Unassembled WGS sequence"/>
</dbReference>
<evidence type="ECO:0000313" key="6">
    <source>
        <dbReference type="EMBL" id="NSC26753.1"/>
    </source>
</evidence>
<dbReference type="Proteomes" id="UP000465607">
    <property type="component" value="Unassembled WGS sequence"/>
</dbReference>
<dbReference type="Pfam" id="PF10704">
    <property type="entry name" value="DUF2508"/>
    <property type="match status" value="1"/>
</dbReference>
<dbReference type="Proteomes" id="UP000283501">
    <property type="component" value="Unassembled WGS sequence"/>
</dbReference>
<evidence type="ECO:0000313" key="9">
    <source>
        <dbReference type="EMBL" id="RGW86841.1"/>
    </source>
</evidence>
<evidence type="ECO:0000313" key="8">
    <source>
        <dbReference type="EMBL" id="RGI68315.1"/>
    </source>
</evidence>
<evidence type="ECO:0000313" key="16">
    <source>
        <dbReference type="Proteomes" id="UP000283501"/>
    </source>
</evidence>
<reference evidence="4" key="8">
    <citation type="submission" date="2023-01" db="EMBL/GenBank/DDBJ databases">
        <title>Human gut microbiome strain richness.</title>
        <authorList>
            <person name="Chen-Liaw A."/>
        </authorList>
    </citation>
    <scope>NUCLEOTIDE SEQUENCE</scope>
    <source>
        <strain evidence="4">1001283st1_D2_1001283B150209_150212</strain>
    </source>
</reference>
<evidence type="ECO:0000313" key="12">
    <source>
        <dbReference type="EMBL" id="RHL02789.1"/>
    </source>
</evidence>
<evidence type="ECO:0000313" key="10">
    <source>
        <dbReference type="EMBL" id="RHD92575.1"/>
    </source>
</evidence>
<evidence type="ECO:0000313" key="19">
    <source>
        <dbReference type="Proteomes" id="UP000286181"/>
    </source>
</evidence>
<dbReference type="EMBL" id="WKQV01000003">
    <property type="protein sequence ID" value="MSD26432.1"/>
    <property type="molecule type" value="Genomic_DNA"/>
</dbReference>
<organism evidence="1 13">
    <name type="scientific">Agathobacter rectalis</name>
    <dbReference type="NCBI Taxonomy" id="39491"/>
    <lineage>
        <taxon>Bacteria</taxon>
        <taxon>Bacillati</taxon>
        <taxon>Bacillota</taxon>
        <taxon>Clostridia</taxon>
        <taxon>Lachnospirales</taxon>
        <taxon>Lachnospiraceae</taxon>
        <taxon>Agathobacter</taxon>
    </lineage>
</organism>
<evidence type="ECO:0000313" key="18">
    <source>
        <dbReference type="Proteomes" id="UP000284835"/>
    </source>
</evidence>
<dbReference type="Proteomes" id="UP001212823">
    <property type="component" value="Unassembled WGS sequence"/>
</dbReference>
<evidence type="ECO:0000313" key="13">
    <source>
        <dbReference type="Proteomes" id="UP000049472"/>
    </source>
</evidence>
<evidence type="ECO:0000313" key="20">
    <source>
        <dbReference type="Proteomes" id="UP000465607"/>
    </source>
</evidence>
<dbReference type="AlphaFoldDB" id="A0A0M6WWJ0"/>
<evidence type="ECO:0000313" key="14">
    <source>
        <dbReference type="Proteomes" id="UP000095602"/>
    </source>
</evidence>
<evidence type="ECO:0000313" key="11">
    <source>
        <dbReference type="EMBL" id="RHF04797.1"/>
    </source>
</evidence>
<reference evidence="5 20" key="4">
    <citation type="journal article" date="2019" name="Nat. Med.">
        <title>A library of human gut bacterial isolates paired with longitudinal multiomics data enables mechanistic microbiome research.</title>
        <authorList>
            <person name="Poyet M."/>
            <person name="Groussin M."/>
            <person name="Gibbons S.M."/>
            <person name="Avila-Pacheco J."/>
            <person name="Jiang X."/>
            <person name="Kearney S.M."/>
            <person name="Perrotta A.R."/>
            <person name="Berdy B."/>
            <person name="Zhao S."/>
            <person name="Lieberman T.D."/>
            <person name="Swanson P.K."/>
            <person name="Smith M."/>
            <person name="Roesemann S."/>
            <person name="Alexander J.E."/>
            <person name="Rich S.A."/>
            <person name="Livny J."/>
            <person name="Vlamakis H."/>
            <person name="Clish C."/>
            <person name="Bullock K."/>
            <person name="Deik A."/>
            <person name="Scott J."/>
            <person name="Pierce K.A."/>
            <person name="Xavier R.J."/>
            <person name="Alm E.J."/>
        </authorList>
    </citation>
    <scope>NUCLEOTIDE SEQUENCE [LARGE SCALE GENOMIC DNA]</scope>
    <source>
        <strain evidence="5 20">BIOML-A5</strain>
    </source>
</reference>
<evidence type="ECO:0000313" key="2">
    <source>
        <dbReference type="EMBL" id="CUP12500.1"/>
    </source>
</evidence>
<dbReference type="Proteomes" id="UP001193670">
    <property type="component" value="Unassembled WGS sequence"/>
</dbReference>
<dbReference type="Proteomes" id="UP000283683">
    <property type="component" value="Unassembled WGS sequence"/>
</dbReference>
<reference evidence="1" key="1">
    <citation type="submission" date="2015-05" db="EMBL/GenBank/DDBJ databases">
        <authorList>
            <person name="Wang D.B."/>
            <person name="Wang M."/>
        </authorList>
    </citation>
    <scope>NUCLEOTIDE SEQUENCE [LARGE SCALE GENOMIC DNA]</scope>
    <source>
        <strain evidence="1">T1-815</strain>
    </source>
</reference>
<name>A0A0M6WWJ0_9FIRM</name>
<gene>
    <name evidence="12" type="ORF">DW038_12175</name>
    <name evidence="11" type="ORF">DW703_06900</name>
    <name evidence="10" type="ORF">DW775_11765</name>
    <name evidence="9" type="ORF">DWV45_09495</name>
    <name evidence="8" type="ORF">DXD95_07425</name>
    <name evidence="2" type="ORF">ERS852497_01960</name>
    <name evidence="7" type="ORF">G4312_09275</name>
    <name evidence="6" type="ORF">G4319_05230</name>
    <name evidence="5" type="ORF">GKE44_04435</name>
    <name evidence="3" type="ORF">LIZ82_11145</name>
    <name evidence="4" type="ORF">PNE45_09605</name>
    <name evidence="1" type="ORF">T1815_00271</name>
</gene>
<dbReference type="EMBL" id="QROF01000011">
    <property type="protein sequence ID" value="RHL02789.1"/>
    <property type="molecule type" value="Genomic_DNA"/>
</dbReference>
<reference evidence="6" key="6">
    <citation type="submission" date="2020-02" db="EMBL/GenBank/DDBJ databases">
        <authorList>
            <person name="Littmann E."/>
            <person name="Sorbara M."/>
        </authorList>
    </citation>
    <scope>NUCLEOTIDE SEQUENCE</scope>
    <source>
        <strain evidence="7">MSK.16.45</strain>
        <strain evidence="6">MSK.17.79</strain>
    </source>
</reference>
<evidence type="ECO:0000313" key="3">
    <source>
        <dbReference type="EMBL" id="MCB6961437.1"/>
    </source>
</evidence>
<dbReference type="EMBL" id="JAQLYE010000015">
    <property type="protein sequence ID" value="MDB8018287.1"/>
    <property type="molecule type" value="Genomic_DNA"/>
</dbReference>
<reference evidence="3" key="7">
    <citation type="submission" date="2021-10" db="EMBL/GenBank/DDBJ databases">
        <title>Collection of gut derived symbiotic bacterial strains cultured from healthy donors.</title>
        <authorList>
            <person name="Lin H."/>
            <person name="Littmann E."/>
            <person name="Kohout C."/>
            <person name="Pamer E.G."/>
        </authorList>
    </citation>
    <scope>NUCLEOTIDE SEQUENCE</scope>
    <source>
        <strain evidence="3">DFI.7.28A</strain>
    </source>
</reference>
<proteinExistence type="predicted"/>
<dbReference type="Proteomes" id="UP001197741">
    <property type="component" value="Unassembled WGS sequence"/>
</dbReference>
<evidence type="ECO:0000313" key="15">
    <source>
        <dbReference type="Proteomes" id="UP000260642"/>
    </source>
</evidence>
<dbReference type="EMBL" id="JAJCJQ010000018">
    <property type="protein sequence ID" value="MCB6961437.1"/>
    <property type="molecule type" value="Genomic_DNA"/>
</dbReference>
<dbReference type="EMBL" id="JAAILW010000007">
    <property type="protein sequence ID" value="NSC26753.1"/>
    <property type="molecule type" value="Genomic_DNA"/>
</dbReference>
<dbReference type="EMBL" id="JAAIMP010000011">
    <property type="protein sequence ID" value="NSC77467.1"/>
    <property type="molecule type" value="Genomic_DNA"/>
</dbReference>
<dbReference type="EMBL" id="QSOB01000009">
    <property type="protein sequence ID" value="RGI68315.1"/>
    <property type="molecule type" value="Genomic_DNA"/>
</dbReference>